<feature type="signal peptide" evidence="2">
    <location>
        <begin position="1"/>
        <end position="31"/>
    </location>
</feature>
<keyword evidence="5" id="KW-1185">Reference proteome</keyword>
<protein>
    <recommendedName>
        <fullName evidence="3">S-layer protein C-terminal domain-containing protein</fullName>
    </recommendedName>
</protein>
<reference evidence="4 5" key="1">
    <citation type="journal article" date="2015" name="Genome Announc.">
        <title>Expanding the biotechnology potential of lactobacilli through comparative genomics of 213 strains and associated genera.</title>
        <authorList>
            <person name="Sun Z."/>
            <person name="Harris H.M."/>
            <person name="McCann A."/>
            <person name="Guo C."/>
            <person name="Argimon S."/>
            <person name="Zhang W."/>
            <person name="Yang X."/>
            <person name="Jeffery I.B."/>
            <person name="Cooney J.C."/>
            <person name="Kagawa T.F."/>
            <person name="Liu W."/>
            <person name="Song Y."/>
            <person name="Salvetti E."/>
            <person name="Wrobel A."/>
            <person name="Rasinkangas P."/>
            <person name="Parkhill J."/>
            <person name="Rea M.C."/>
            <person name="O'Sullivan O."/>
            <person name="Ritari J."/>
            <person name="Douillard F.P."/>
            <person name="Paul Ross R."/>
            <person name="Yang R."/>
            <person name="Briner A.E."/>
            <person name="Felis G.E."/>
            <person name="de Vos W.M."/>
            <person name="Barrangou R."/>
            <person name="Klaenhammer T.R."/>
            <person name="Caufield P.W."/>
            <person name="Cui Y."/>
            <person name="Zhang H."/>
            <person name="O'Toole P.W."/>
        </authorList>
    </citation>
    <scope>NUCLEOTIDE SEQUENCE [LARGE SCALE GENOMIC DNA]</scope>
    <source>
        <strain evidence="4 5">DSM 24716</strain>
    </source>
</reference>
<evidence type="ECO:0000313" key="4">
    <source>
        <dbReference type="EMBL" id="KRO00313.1"/>
    </source>
</evidence>
<dbReference type="STRING" id="993692.IV57_GL001415"/>
<evidence type="ECO:0000256" key="2">
    <source>
        <dbReference type="SAM" id="SignalP"/>
    </source>
</evidence>
<feature type="region of interest" description="Disordered" evidence="1">
    <location>
        <begin position="262"/>
        <end position="287"/>
    </location>
</feature>
<sequence length="287" mass="30111">MKKNKALIGSALALLIAPTVLSNLSPQTVSAADTTEIGLVGTVSGSGVLVDDQGQTITSTFLPENSSWKLGSTKQFNGVTYYQVSTNEWIAANNLNISNTSAQTQAEAQTSSYNAVTPGQTGTVKWATSVVNSQGQAISGVMLPAGSAWKMGTTVTLNGASYVQIATDEYVAASNLTVVQAASDATNTAAAEQSAQAVQATQPQETVGTVVNGPANVYDTSMDSFSGRQLEDGTQWKVGQMVKNKYGYTFYQVSNNEWAPSSNMQLNQSADQNDVTSEPEFATSVTQ</sequence>
<comment type="caution">
    <text evidence="4">The sequence shown here is derived from an EMBL/GenBank/DDBJ whole genome shotgun (WGS) entry which is preliminary data.</text>
</comment>
<dbReference type="RefSeq" id="WP_057879892.1">
    <property type="nucleotide sequence ID" value="NZ_JQCF01000003.1"/>
</dbReference>
<feature type="chain" id="PRO_5006419919" description="S-layer protein C-terminal domain-containing protein" evidence="2">
    <location>
        <begin position="32"/>
        <end position="287"/>
    </location>
</feature>
<proteinExistence type="predicted"/>
<dbReference type="OrthoDB" id="2313145at2"/>
<dbReference type="EMBL" id="JQCF01000003">
    <property type="protein sequence ID" value="KRO00313.1"/>
    <property type="molecule type" value="Genomic_DNA"/>
</dbReference>
<dbReference type="Pfam" id="PF03217">
    <property type="entry name" value="SlpA"/>
    <property type="match status" value="2"/>
</dbReference>
<feature type="domain" description="S-layer protein C-terminal" evidence="3">
    <location>
        <begin position="50"/>
        <end position="93"/>
    </location>
</feature>
<evidence type="ECO:0000313" key="5">
    <source>
        <dbReference type="Proteomes" id="UP000051006"/>
    </source>
</evidence>
<dbReference type="Proteomes" id="UP000051006">
    <property type="component" value="Unassembled WGS sequence"/>
</dbReference>
<dbReference type="AlphaFoldDB" id="A0A0R2LES5"/>
<feature type="domain" description="S-layer protein C-terminal" evidence="3">
    <location>
        <begin position="120"/>
        <end position="174"/>
    </location>
</feature>
<dbReference type="PATRIC" id="fig|993692.3.peg.1435"/>
<gene>
    <name evidence="4" type="ORF">IV57_GL001415</name>
</gene>
<organism evidence="4 5">
    <name type="scientific">Companilactobacillus kimchiensis</name>
    <dbReference type="NCBI Taxonomy" id="993692"/>
    <lineage>
        <taxon>Bacteria</taxon>
        <taxon>Bacillati</taxon>
        <taxon>Bacillota</taxon>
        <taxon>Bacilli</taxon>
        <taxon>Lactobacillales</taxon>
        <taxon>Lactobacillaceae</taxon>
        <taxon>Companilactobacillus</taxon>
    </lineage>
</organism>
<name>A0A0R2LES5_9LACO</name>
<evidence type="ECO:0000256" key="1">
    <source>
        <dbReference type="SAM" id="MobiDB-lite"/>
    </source>
</evidence>
<accession>A0A0R2LES5</accession>
<dbReference type="InterPro" id="IPR024968">
    <property type="entry name" value="SlpA_C_lactobacillus"/>
</dbReference>
<evidence type="ECO:0000259" key="3">
    <source>
        <dbReference type="Pfam" id="PF03217"/>
    </source>
</evidence>
<feature type="compositionally biased region" description="Polar residues" evidence="1">
    <location>
        <begin position="262"/>
        <end position="276"/>
    </location>
</feature>
<keyword evidence="2" id="KW-0732">Signal</keyword>